<protein>
    <submittedName>
        <fullName evidence="1">Uncharacterized protein</fullName>
    </submittedName>
</protein>
<sequence length="110" mass="11824">MKPRVPVDIVANGIAFANNHVIWINPTPWATRAAGMTPPVVGGIYFLCENVTSMVPPDRTPHAIIFVANYVVVVDFRARGGTLLPGEIVCQGSDSAIIIQHIVVPDDSAY</sequence>
<organism evidence="1">
    <name type="scientific">marine sediment metagenome</name>
    <dbReference type="NCBI Taxonomy" id="412755"/>
    <lineage>
        <taxon>unclassified sequences</taxon>
        <taxon>metagenomes</taxon>
        <taxon>ecological metagenomes</taxon>
    </lineage>
</organism>
<comment type="caution">
    <text evidence="1">The sequence shown here is derived from an EMBL/GenBank/DDBJ whole genome shotgun (WGS) entry which is preliminary data.</text>
</comment>
<gene>
    <name evidence="1" type="ORF">S12H4_55563</name>
</gene>
<name>X1VVF1_9ZZZZ</name>
<accession>X1VVF1</accession>
<evidence type="ECO:0000313" key="1">
    <source>
        <dbReference type="EMBL" id="GAJ21946.1"/>
    </source>
</evidence>
<proteinExistence type="predicted"/>
<dbReference type="EMBL" id="BARW01035656">
    <property type="protein sequence ID" value="GAJ21946.1"/>
    <property type="molecule type" value="Genomic_DNA"/>
</dbReference>
<reference evidence="1" key="1">
    <citation type="journal article" date="2014" name="Front. Microbiol.">
        <title>High frequency of phylogenetically diverse reductive dehalogenase-homologous genes in deep subseafloor sedimentary metagenomes.</title>
        <authorList>
            <person name="Kawai M."/>
            <person name="Futagami T."/>
            <person name="Toyoda A."/>
            <person name="Takaki Y."/>
            <person name="Nishi S."/>
            <person name="Hori S."/>
            <person name="Arai W."/>
            <person name="Tsubouchi T."/>
            <person name="Morono Y."/>
            <person name="Uchiyama I."/>
            <person name="Ito T."/>
            <person name="Fujiyama A."/>
            <person name="Inagaki F."/>
            <person name="Takami H."/>
        </authorList>
    </citation>
    <scope>NUCLEOTIDE SEQUENCE</scope>
    <source>
        <strain evidence="1">Expedition CK06-06</strain>
    </source>
</reference>
<dbReference type="AlphaFoldDB" id="X1VVF1"/>